<evidence type="ECO:0000259" key="6">
    <source>
        <dbReference type="Pfam" id="PF04542"/>
    </source>
</evidence>
<name>A0A518RFH1_9SPHN</name>
<dbReference type="InterPro" id="IPR013324">
    <property type="entry name" value="RNA_pol_sigma_r3/r4-like"/>
</dbReference>
<dbReference type="OrthoDB" id="7268940at2"/>
<dbReference type="KEGG" id="ssua:FPZ54_09320"/>
<dbReference type="PANTHER" id="PTHR43133">
    <property type="entry name" value="RNA POLYMERASE ECF-TYPE SIGMA FACTO"/>
    <property type="match status" value="1"/>
</dbReference>
<dbReference type="EMBL" id="CP042239">
    <property type="protein sequence ID" value="QDX26198.1"/>
    <property type="molecule type" value="Genomic_DNA"/>
</dbReference>
<dbReference type="Gene3D" id="1.10.1740.10">
    <property type="match status" value="1"/>
</dbReference>
<feature type="region of interest" description="Disordered" evidence="5">
    <location>
        <begin position="176"/>
        <end position="199"/>
    </location>
</feature>
<dbReference type="InterPro" id="IPR039425">
    <property type="entry name" value="RNA_pol_sigma-70-like"/>
</dbReference>
<dbReference type="AlphaFoldDB" id="A0A518RFH1"/>
<dbReference type="CDD" id="cd06171">
    <property type="entry name" value="Sigma70_r4"/>
    <property type="match status" value="1"/>
</dbReference>
<evidence type="ECO:0000256" key="4">
    <source>
        <dbReference type="ARBA" id="ARBA00023163"/>
    </source>
</evidence>
<evidence type="ECO:0000256" key="2">
    <source>
        <dbReference type="ARBA" id="ARBA00023015"/>
    </source>
</evidence>
<keyword evidence="4" id="KW-0804">Transcription</keyword>
<organism evidence="8 9">
    <name type="scientific">Sphingomonas suaedae</name>
    <dbReference type="NCBI Taxonomy" id="2599297"/>
    <lineage>
        <taxon>Bacteria</taxon>
        <taxon>Pseudomonadati</taxon>
        <taxon>Pseudomonadota</taxon>
        <taxon>Alphaproteobacteria</taxon>
        <taxon>Sphingomonadales</taxon>
        <taxon>Sphingomonadaceae</taxon>
        <taxon>Sphingomonas</taxon>
    </lineage>
</organism>
<feature type="compositionally biased region" description="Basic and acidic residues" evidence="5">
    <location>
        <begin position="183"/>
        <end position="199"/>
    </location>
</feature>
<evidence type="ECO:0000256" key="5">
    <source>
        <dbReference type="SAM" id="MobiDB-lite"/>
    </source>
</evidence>
<gene>
    <name evidence="8" type="ORF">FPZ54_09320</name>
</gene>
<keyword evidence="9" id="KW-1185">Reference proteome</keyword>
<dbReference type="SUPFAM" id="SSF88946">
    <property type="entry name" value="Sigma2 domain of RNA polymerase sigma factors"/>
    <property type="match status" value="1"/>
</dbReference>
<feature type="domain" description="RNA polymerase sigma-70 region 2" evidence="6">
    <location>
        <begin position="19"/>
        <end position="80"/>
    </location>
</feature>
<dbReference type="Pfam" id="PF04542">
    <property type="entry name" value="Sigma70_r2"/>
    <property type="match status" value="1"/>
</dbReference>
<protein>
    <submittedName>
        <fullName evidence="8">RNA polymerase sigma factor</fullName>
    </submittedName>
</protein>
<dbReference type="InterPro" id="IPR013249">
    <property type="entry name" value="RNA_pol_sigma70_r4_t2"/>
</dbReference>
<dbReference type="NCBIfam" id="TIGR02937">
    <property type="entry name" value="sigma70-ECF"/>
    <property type="match status" value="1"/>
</dbReference>
<evidence type="ECO:0000259" key="7">
    <source>
        <dbReference type="Pfam" id="PF08281"/>
    </source>
</evidence>
<dbReference type="InterPro" id="IPR007627">
    <property type="entry name" value="RNA_pol_sigma70_r2"/>
</dbReference>
<comment type="similarity">
    <text evidence="1">Belongs to the sigma-70 factor family. ECF subfamily.</text>
</comment>
<dbReference type="Pfam" id="PF08281">
    <property type="entry name" value="Sigma70_r4_2"/>
    <property type="match status" value="1"/>
</dbReference>
<evidence type="ECO:0000313" key="8">
    <source>
        <dbReference type="EMBL" id="QDX26198.1"/>
    </source>
</evidence>
<feature type="domain" description="RNA polymerase sigma factor 70 region 4 type 2" evidence="7">
    <location>
        <begin position="113"/>
        <end position="165"/>
    </location>
</feature>
<accession>A0A518RFH1</accession>
<reference evidence="8 9" key="1">
    <citation type="submission" date="2019-07" db="EMBL/GenBank/DDBJ databases">
        <title>Sphingomonas alkalisoli sp. nov., isolated from rhizosphere soil of Suaedae salsa.</title>
        <authorList>
            <person name="Zhang H."/>
            <person name="Xu L."/>
            <person name="Zhang J.-X."/>
            <person name="Sun J.-Q."/>
        </authorList>
    </citation>
    <scope>NUCLEOTIDE SEQUENCE [LARGE SCALE GENOMIC DNA]</scope>
    <source>
        <strain evidence="8 9">XS-10</strain>
    </source>
</reference>
<dbReference type="InterPro" id="IPR013325">
    <property type="entry name" value="RNA_pol_sigma_r2"/>
</dbReference>
<dbReference type="Proteomes" id="UP000318055">
    <property type="component" value="Chromosome"/>
</dbReference>
<keyword evidence="3" id="KW-0731">Sigma factor</keyword>
<sequence length="199" mass="21862">MSVPSHHRAQWLARFILPHEGELRAWLARRPLVGLDIDDVVQESYAILAGLAAVDHIRNPRTYLFEVAKSVCLQALRRSQVVPFGALTDIEALEIPCDAPGPEAVAAGRQELEQVAVLIATLPPKCREAILLRKVHQLPQRQIAERMGISESTVEKHIGKALRLLGSAIGYGGNPPLSASISRDSRPARTDAPENRLRN</sequence>
<dbReference type="SUPFAM" id="SSF88659">
    <property type="entry name" value="Sigma3 and sigma4 domains of RNA polymerase sigma factors"/>
    <property type="match status" value="1"/>
</dbReference>
<keyword evidence="2" id="KW-0805">Transcription regulation</keyword>
<dbReference type="GO" id="GO:0003677">
    <property type="term" value="F:DNA binding"/>
    <property type="evidence" value="ECO:0007669"/>
    <property type="project" value="InterPro"/>
</dbReference>
<dbReference type="GO" id="GO:0006352">
    <property type="term" value="P:DNA-templated transcription initiation"/>
    <property type="evidence" value="ECO:0007669"/>
    <property type="project" value="InterPro"/>
</dbReference>
<dbReference type="PANTHER" id="PTHR43133:SF63">
    <property type="entry name" value="RNA POLYMERASE SIGMA FACTOR FECI-RELATED"/>
    <property type="match status" value="1"/>
</dbReference>
<dbReference type="Gene3D" id="1.10.10.10">
    <property type="entry name" value="Winged helix-like DNA-binding domain superfamily/Winged helix DNA-binding domain"/>
    <property type="match status" value="1"/>
</dbReference>
<dbReference type="GO" id="GO:0016987">
    <property type="term" value="F:sigma factor activity"/>
    <property type="evidence" value="ECO:0007669"/>
    <property type="project" value="UniProtKB-KW"/>
</dbReference>
<dbReference type="InterPro" id="IPR014284">
    <property type="entry name" value="RNA_pol_sigma-70_dom"/>
</dbReference>
<evidence type="ECO:0000256" key="3">
    <source>
        <dbReference type="ARBA" id="ARBA00023082"/>
    </source>
</evidence>
<proteinExistence type="inferred from homology"/>
<evidence type="ECO:0000313" key="9">
    <source>
        <dbReference type="Proteomes" id="UP000318055"/>
    </source>
</evidence>
<evidence type="ECO:0000256" key="1">
    <source>
        <dbReference type="ARBA" id="ARBA00010641"/>
    </source>
</evidence>
<dbReference type="InterPro" id="IPR036388">
    <property type="entry name" value="WH-like_DNA-bd_sf"/>
</dbReference>